<dbReference type="PANTHER" id="PTHR14187:SF81">
    <property type="entry name" value="HSP70 FAMILY PROTEIN (AFU_ORTHOLOGUE AFUA_4G14040)"/>
    <property type="match status" value="1"/>
</dbReference>
<proteinExistence type="predicted"/>
<accession>A0A2I1CQS6</accession>
<dbReference type="GeneID" id="36548120"/>
<dbReference type="CDD" id="cd10170">
    <property type="entry name" value="ASKHA_NBD_HSP70"/>
    <property type="match status" value="1"/>
</dbReference>
<dbReference type="EMBL" id="MSFM01000017">
    <property type="protein sequence ID" value="PKX99980.1"/>
    <property type="molecule type" value="Genomic_DNA"/>
</dbReference>
<dbReference type="SUPFAM" id="SSF53067">
    <property type="entry name" value="Actin-like ATPase domain"/>
    <property type="match status" value="2"/>
</dbReference>
<dbReference type="InterPro" id="IPR043129">
    <property type="entry name" value="ATPase_NBD"/>
</dbReference>
<reference evidence="1" key="1">
    <citation type="submission" date="2016-12" db="EMBL/GenBank/DDBJ databases">
        <title>The genomes of Aspergillus section Nigri reveals drivers in fungal speciation.</title>
        <authorList>
            <consortium name="DOE Joint Genome Institute"/>
            <person name="Vesth T.C."/>
            <person name="Nybo J."/>
            <person name="Theobald S."/>
            <person name="Brandl J."/>
            <person name="Frisvad J.C."/>
            <person name="Nielsen K.F."/>
            <person name="Lyhne E.K."/>
            <person name="Kogle M.E."/>
            <person name="Kuo A."/>
            <person name="Riley R."/>
            <person name="Clum A."/>
            <person name="Nolan M."/>
            <person name="Lipzen A."/>
            <person name="Salamov A."/>
            <person name="Henrissat B."/>
            <person name="Wiebenga A."/>
            <person name="De vries R.P."/>
            <person name="Grigoriev I.V."/>
            <person name="Mortensen U.H."/>
            <person name="Andersen M.R."/>
            <person name="Baker S.E."/>
        </authorList>
    </citation>
    <scope>NUCLEOTIDE SEQUENCE</scope>
    <source>
        <strain evidence="1">IBT 28561</strain>
    </source>
</reference>
<evidence type="ECO:0000313" key="1">
    <source>
        <dbReference type="EMBL" id="PKX99980.1"/>
    </source>
</evidence>
<evidence type="ECO:0000313" key="2">
    <source>
        <dbReference type="Proteomes" id="UP000234254"/>
    </source>
</evidence>
<comment type="caution">
    <text evidence="1">The sequence shown here is derived from an EMBL/GenBank/DDBJ whole genome shotgun (WGS) entry which is preliminary data.</text>
</comment>
<organism evidence="1 2">
    <name type="scientific">Aspergillus campestris (strain IBT 28561)</name>
    <dbReference type="NCBI Taxonomy" id="1392248"/>
    <lineage>
        <taxon>Eukaryota</taxon>
        <taxon>Fungi</taxon>
        <taxon>Dikarya</taxon>
        <taxon>Ascomycota</taxon>
        <taxon>Pezizomycotina</taxon>
        <taxon>Eurotiomycetes</taxon>
        <taxon>Eurotiomycetidae</taxon>
        <taxon>Eurotiales</taxon>
        <taxon>Aspergillaceae</taxon>
        <taxon>Aspergillus</taxon>
        <taxon>Aspergillus subgen. Circumdati</taxon>
    </lineage>
</organism>
<dbReference type="OrthoDB" id="2963168at2759"/>
<dbReference type="AlphaFoldDB" id="A0A2I1CQS6"/>
<dbReference type="RefSeq" id="XP_024688575.1">
    <property type="nucleotide sequence ID" value="XM_024840596.1"/>
</dbReference>
<dbReference type="Gene3D" id="3.30.420.40">
    <property type="match status" value="2"/>
</dbReference>
<dbReference type="Gene3D" id="3.90.640.10">
    <property type="entry name" value="Actin, Chain A, domain 4"/>
    <property type="match status" value="1"/>
</dbReference>
<dbReference type="PANTHER" id="PTHR14187">
    <property type="entry name" value="ALPHA KINASE/ELONGATION FACTOR 2 KINASE"/>
    <property type="match status" value="1"/>
</dbReference>
<gene>
    <name evidence="1" type="ORF">P168DRAFT_322739</name>
</gene>
<protein>
    <submittedName>
        <fullName evidence="1">Actin-like ATPase domain-containing protein</fullName>
    </submittedName>
</protein>
<dbReference type="Proteomes" id="UP000234254">
    <property type="component" value="Unassembled WGS sequence"/>
</dbReference>
<dbReference type="VEuPathDB" id="FungiDB:P168DRAFT_322739"/>
<sequence>MASNSSRDFMDKSSRSSTGHIPDRIIVGIDYGTTATKISVIPVQGQGRDSLSDVEFIDTWRKASAARKVPSSIAYQSDNSSFSMRSPCWGFEIEHEMKAYSWTKLLLDDHVEPAQFDDQILRNTVSRGIVRPGQKEPVDVVADYLKHVLDYACRFMRLQVPGFGQVPVDVRFAVPATWSQKARQLSERAMTHAWGDRGPQSTLAFMSEPEAAAEVIYRQFGPQLKAGDGILICDCGGGTVDIAAYLVTDCLNFNLLKLTSVQGGKCGGTAIDSRLYDLMRQRLPYTFDSLNHLIAPRSEFMTAFEDVKQQFGLDVPRKTHRLPLEPRRLREDCTLPYYDPETKTFTLFPEDMQHLFDPVIAKITALVSSQVMAADIAYGSPVINRIFPVGGVASSPYIQKALRGCFEISGKLAVTVPRDLDPALAVATGLVLHGLRTRSRDVFDSPRHYGLRSCRSPIMVPCGDGNVQVRAEELVSWVVAKGEEIHHEETRVHTLYRLFADHETAVMTIPVYSCEEWHRPDTAQSDVVAHAGFIVANLSALDLSRFCWETTQEGTVCLLEHHVQTVFDAKRETLHFTVMALDTIIGTLSLPVRR</sequence>
<name>A0A2I1CQS6_ASPC2</name>
<keyword evidence="2" id="KW-1185">Reference proteome</keyword>